<comment type="subcellular location">
    <subcellularLocation>
        <location evidence="2">Chromosome</location>
        <location evidence="2">Centromere</location>
        <location evidence="2">Kinetochore</location>
    </subcellularLocation>
    <subcellularLocation>
        <location evidence="1">Nucleus</location>
    </subcellularLocation>
</comment>
<evidence type="ECO:0000256" key="3">
    <source>
        <dbReference type="ARBA" id="ARBA00012513"/>
    </source>
</evidence>
<evidence type="ECO:0000256" key="10">
    <source>
        <dbReference type="ARBA" id="ARBA00022728"/>
    </source>
</evidence>
<evidence type="ECO:0000256" key="9">
    <source>
        <dbReference type="ARBA" id="ARBA00022679"/>
    </source>
</evidence>
<keyword evidence="28" id="KW-1185">Reference proteome</keyword>
<keyword evidence="13" id="KW-0995">Kinetochore</keyword>
<evidence type="ECO:0000256" key="1">
    <source>
        <dbReference type="ARBA" id="ARBA00004123"/>
    </source>
</evidence>
<reference evidence="27 28" key="1">
    <citation type="journal article" date="2023" name="BMC Biol.">
        <title>The compact genome of the sponge Oopsacas minuta (Hexactinellida) is lacking key metazoan core genes.</title>
        <authorList>
            <person name="Santini S."/>
            <person name="Schenkelaars Q."/>
            <person name="Jourda C."/>
            <person name="Duchesne M."/>
            <person name="Belahbib H."/>
            <person name="Rocher C."/>
            <person name="Selva M."/>
            <person name="Riesgo A."/>
            <person name="Vervoort M."/>
            <person name="Leys S.P."/>
            <person name="Kodjabachian L."/>
            <person name="Le Bivic A."/>
            <person name="Borchiellini C."/>
            <person name="Claverie J.M."/>
            <person name="Renard E."/>
        </authorList>
    </citation>
    <scope>NUCLEOTIDE SEQUENCE [LARGE SCALE GENOMIC DNA]</scope>
    <source>
        <strain evidence="27">SPO-2</strain>
    </source>
</reference>
<keyword evidence="5" id="KW-1017">Isopeptide bond</keyword>
<dbReference type="InterPro" id="IPR011009">
    <property type="entry name" value="Kinase-like_dom_sf"/>
</dbReference>
<protein>
    <recommendedName>
        <fullName evidence="20">Serine/threonine-protein kinase PRP4 homolog</fullName>
        <ecNumber evidence="3">2.7.11.1</ecNumber>
    </recommendedName>
    <alternativeName>
        <fullName evidence="21">PRP4 pre-mRNA-processing factor 4 homolog</fullName>
    </alternativeName>
</protein>
<evidence type="ECO:0000256" key="24">
    <source>
        <dbReference type="ARBA" id="ARBA00048977"/>
    </source>
</evidence>
<dbReference type="InterPro" id="IPR044092">
    <property type="entry name" value="STKc_PRP4"/>
</dbReference>
<dbReference type="EMBL" id="JAKMXF010000324">
    <property type="protein sequence ID" value="KAI6648867.1"/>
    <property type="molecule type" value="Genomic_DNA"/>
</dbReference>
<evidence type="ECO:0000256" key="8">
    <source>
        <dbReference type="ARBA" id="ARBA00022664"/>
    </source>
</evidence>
<dbReference type="InterPro" id="IPR050494">
    <property type="entry name" value="Ser_Thr_dual-spec_kinase"/>
</dbReference>
<gene>
    <name evidence="27" type="ORF">LOD99_6941</name>
</gene>
<feature type="compositionally biased region" description="Basic residues" evidence="25">
    <location>
        <begin position="296"/>
        <end position="309"/>
    </location>
</feature>
<evidence type="ECO:0000256" key="15">
    <source>
        <dbReference type="ARBA" id="ARBA00022843"/>
    </source>
</evidence>
<evidence type="ECO:0000256" key="12">
    <source>
        <dbReference type="ARBA" id="ARBA00022777"/>
    </source>
</evidence>
<feature type="compositionally biased region" description="Basic and acidic residues" evidence="25">
    <location>
        <begin position="206"/>
        <end position="221"/>
    </location>
</feature>
<dbReference type="PROSITE" id="PS50011">
    <property type="entry name" value="PROTEIN_KINASE_DOM"/>
    <property type="match status" value="1"/>
</dbReference>
<proteinExistence type="inferred from homology"/>
<comment type="subunit">
    <text evidence="22">Interacts with CLK1 C-terminus. Associates with the U5 snRNP and NCOR1 deacetylase complexes. Identified in the spliceosome C complex.</text>
</comment>
<feature type="compositionally biased region" description="Basic and acidic residues" evidence="25">
    <location>
        <begin position="152"/>
        <end position="182"/>
    </location>
</feature>
<dbReference type="SUPFAM" id="SSF56112">
    <property type="entry name" value="Protein kinase-like (PK-like)"/>
    <property type="match status" value="1"/>
</dbReference>
<keyword evidence="11" id="KW-0547">Nucleotide-binding</keyword>
<keyword evidence="17" id="KW-0508">mRNA splicing</keyword>
<evidence type="ECO:0000256" key="17">
    <source>
        <dbReference type="ARBA" id="ARBA00023187"/>
    </source>
</evidence>
<dbReference type="GO" id="GO:0004674">
    <property type="term" value="F:protein serine/threonine kinase activity"/>
    <property type="evidence" value="ECO:0007669"/>
    <property type="project" value="UniProtKB-KW"/>
</dbReference>
<dbReference type="GO" id="GO:0045292">
    <property type="term" value="P:mRNA cis splicing, via spliceosome"/>
    <property type="evidence" value="ECO:0007669"/>
    <property type="project" value="InterPro"/>
</dbReference>
<keyword evidence="16" id="KW-0007">Acetylation</keyword>
<feature type="compositionally biased region" description="Basic residues" evidence="25">
    <location>
        <begin position="258"/>
        <end position="288"/>
    </location>
</feature>
<evidence type="ECO:0000256" key="20">
    <source>
        <dbReference type="ARBA" id="ARBA00023637"/>
    </source>
</evidence>
<dbReference type="Proteomes" id="UP001165289">
    <property type="component" value="Unassembled WGS sequence"/>
</dbReference>
<keyword evidence="9" id="KW-0808">Transferase</keyword>
<dbReference type="Gene3D" id="1.10.510.10">
    <property type="entry name" value="Transferase(Phosphotransferase) domain 1"/>
    <property type="match status" value="1"/>
</dbReference>
<evidence type="ECO:0000256" key="18">
    <source>
        <dbReference type="ARBA" id="ARBA00023242"/>
    </source>
</evidence>
<keyword evidence="6" id="KW-0723">Serine/threonine-protein kinase</keyword>
<evidence type="ECO:0000256" key="7">
    <source>
        <dbReference type="ARBA" id="ARBA00022553"/>
    </source>
</evidence>
<evidence type="ECO:0000256" key="4">
    <source>
        <dbReference type="ARBA" id="ARBA00022454"/>
    </source>
</evidence>
<dbReference type="CDD" id="cd14135">
    <property type="entry name" value="STKc_PRP4"/>
    <property type="match status" value="1"/>
</dbReference>
<evidence type="ECO:0000313" key="27">
    <source>
        <dbReference type="EMBL" id="KAI6648867.1"/>
    </source>
</evidence>
<feature type="region of interest" description="Disordered" evidence="25">
    <location>
        <begin position="351"/>
        <end position="386"/>
    </location>
</feature>
<feature type="compositionally biased region" description="Basic and acidic residues" evidence="25">
    <location>
        <begin position="241"/>
        <end position="254"/>
    </location>
</feature>
<keyword evidence="10" id="KW-0747">Spliceosome</keyword>
<dbReference type="PANTHER" id="PTHR24058">
    <property type="entry name" value="DUAL SPECIFICITY PROTEIN KINASE"/>
    <property type="match status" value="1"/>
</dbReference>
<comment type="catalytic activity">
    <reaction evidence="23">
        <text>L-threonyl-[protein] + ATP = O-phospho-L-threonyl-[protein] + ADP + H(+)</text>
        <dbReference type="Rhea" id="RHEA:46608"/>
        <dbReference type="Rhea" id="RHEA-COMP:11060"/>
        <dbReference type="Rhea" id="RHEA-COMP:11605"/>
        <dbReference type="ChEBI" id="CHEBI:15378"/>
        <dbReference type="ChEBI" id="CHEBI:30013"/>
        <dbReference type="ChEBI" id="CHEBI:30616"/>
        <dbReference type="ChEBI" id="CHEBI:61977"/>
        <dbReference type="ChEBI" id="CHEBI:456216"/>
        <dbReference type="EC" id="2.7.11.1"/>
    </reaction>
    <physiologicalReaction direction="left-to-right" evidence="23">
        <dbReference type="Rhea" id="RHEA:46609"/>
    </physiologicalReaction>
</comment>
<dbReference type="Gene3D" id="3.30.200.20">
    <property type="entry name" value="Phosphorylase Kinase, domain 1"/>
    <property type="match status" value="1"/>
</dbReference>
<evidence type="ECO:0000256" key="2">
    <source>
        <dbReference type="ARBA" id="ARBA00004629"/>
    </source>
</evidence>
<keyword evidence="15" id="KW-0832">Ubl conjugation</keyword>
<dbReference type="InterPro" id="IPR008271">
    <property type="entry name" value="Ser/Thr_kinase_AS"/>
</dbReference>
<comment type="caution">
    <text evidence="27">The sequence shown here is derived from an EMBL/GenBank/DDBJ whole genome shotgun (WGS) entry which is preliminary data.</text>
</comment>
<organism evidence="27 28">
    <name type="scientific">Oopsacas minuta</name>
    <dbReference type="NCBI Taxonomy" id="111878"/>
    <lineage>
        <taxon>Eukaryota</taxon>
        <taxon>Metazoa</taxon>
        <taxon>Porifera</taxon>
        <taxon>Hexactinellida</taxon>
        <taxon>Hexasterophora</taxon>
        <taxon>Lyssacinosida</taxon>
        <taxon>Leucopsacidae</taxon>
        <taxon>Oopsacas</taxon>
    </lineage>
</organism>
<keyword evidence="12 27" id="KW-0418">Kinase</keyword>
<feature type="compositionally biased region" description="Basic and acidic residues" evidence="25">
    <location>
        <begin position="117"/>
        <end position="129"/>
    </location>
</feature>
<feature type="compositionally biased region" description="Basic and acidic residues" evidence="25">
    <location>
        <begin position="25"/>
        <end position="35"/>
    </location>
</feature>
<dbReference type="EC" id="2.7.11.1" evidence="3"/>
<evidence type="ECO:0000259" key="26">
    <source>
        <dbReference type="PROSITE" id="PS50011"/>
    </source>
</evidence>
<comment type="catalytic activity">
    <reaction evidence="24">
        <text>L-seryl-[protein] + ATP = O-phospho-L-seryl-[protein] + ADP + H(+)</text>
        <dbReference type="Rhea" id="RHEA:17989"/>
        <dbReference type="Rhea" id="RHEA-COMP:9863"/>
        <dbReference type="Rhea" id="RHEA-COMP:11604"/>
        <dbReference type="ChEBI" id="CHEBI:15378"/>
        <dbReference type="ChEBI" id="CHEBI:29999"/>
        <dbReference type="ChEBI" id="CHEBI:30616"/>
        <dbReference type="ChEBI" id="CHEBI:83421"/>
        <dbReference type="ChEBI" id="CHEBI:456216"/>
        <dbReference type="EC" id="2.7.11.1"/>
    </reaction>
    <physiologicalReaction direction="left-to-right" evidence="24">
        <dbReference type="Rhea" id="RHEA:17990"/>
    </physiologicalReaction>
</comment>
<accession>A0AAV7JJ97</accession>
<keyword evidence="14" id="KW-0067">ATP-binding</keyword>
<dbReference type="PANTHER" id="PTHR24058:SF103">
    <property type="entry name" value="SERINE_THREONINE-PROTEIN KINASE PRP4 HOMOLOG"/>
    <property type="match status" value="1"/>
</dbReference>
<evidence type="ECO:0000256" key="6">
    <source>
        <dbReference type="ARBA" id="ARBA00022527"/>
    </source>
</evidence>
<feature type="domain" description="Protein kinase" evidence="26">
    <location>
        <begin position="458"/>
        <end position="774"/>
    </location>
</feature>
<keyword evidence="8" id="KW-0507">mRNA processing</keyword>
<sequence>MTSEEMDQTALDVTEDVSSNSSPPEVDHTLRKLPEAECSGPEEGAVESMCQVSNDEGGDTQKKKHRKHKKDGSTKKKRKKHKSEKKKLKKLRKLKHKQKKSSRTECEIENISELNIEQEKDPQNNDQIEKSVTSPVSRRERSPSPNKKANKRSRDTNEEGSRLKKKTRTDSPQRSSKSDAHKSRSSHSSPLGHRRGHETPPRNYRHSRDDYYSRNSRRFEGSKFSPTFRNKYPIRQVSPIRAERRFDRYQDRRYSPYRPHRRSKSRSPRPRHRSRSRSPLHTSRHHREKSNEVKERKHSLSKQKKRKKSDSKNLDNSDIGSVHGSDSENEMDEDKIIELRRKKREEIVSKYKNTEDISESESSSSSTSTPHSSSQSSNIQSKELKVETPAIQVGQYTELRNKIANDDMFGDGDMFKEKITPIQPRIIETNDNPYLKENWDDSEGYYQVNIGEILDRRYCVFSYTGQGVFSNVVRARDALNDNAQVAIKIIRSNELMHKTGLQELEILKLLNDTDLEDKYHCLRLYRHFFHKNHLCLVFESLSMNLREVLKKFGKDVGLHIKAVRSYANQLLLALKLMKKCNIIHSDIKPDNILVNENKCLLKLCDFGSACVLKDNDITSYLVSRFYRAPEIILGCRYDCAIDMWSVACTLYELYTGKVLFPGKSNNEMLKLMMEMKGKFSNKMIKKGLAKDKHFDSQLNLQYLEIDKVTKKEKITLLNFVNPKRDLLACLIGNQKLNDSEMRKVQQLKDFIEKCLILDPTKRMSINHSITHPFITEKIP</sequence>
<evidence type="ECO:0000256" key="5">
    <source>
        <dbReference type="ARBA" id="ARBA00022499"/>
    </source>
</evidence>
<dbReference type="GO" id="GO:0005524">
    <property type="term" value="F:ATP binding"/>
    <property type="evidence" value="ECO:0007669"/>
    <property type="project" value="UniProtKB-KW"/>
</dbReference>
<keyword evidence="7" id="KW-0597">Phosphoprotein</keyword>
<evidence type="ECO:0000256" key="16">
    <source>
        <dbReference type="ARBA" id="ARBA00022990"/>
    </source>
</evidence>
<comment type="similarity">
    <text evidence="19">Belongs to the protein kinase superfamily. CMGC Ser/Thr protein kinase family.</text>
</comment>
<dbReference type="AlphaFoldDB" id="A0AAV7JJ97"/>
<dbReference type="GO" id="GO:0000776">
    <property type="term" value="C:kinetochore"/>
    <property type="evidence" value="ECO:0007669"/>
    <property type="project" value="UniProtKB-KW"/>
</dbReference>
<dbReference type="FunFam" id="1.10.510.10:FF:000078">
    <property type="entry name" value="Serine/threonine-protein kinase PRP4 homolog"/>
    <property type="match status" value="1"/>
</dbReference>
<dbReference type="GO" id="GO:0005681">
    <property type="term" value="C:spliceosomal complex"/>
    <property type="evidence" value="ECO:0007669"/>
    <property type="project" value="UniProtKB-KW"/>
</dbReference>
<evidence type="ECO:0000256" key="14">
    <source>
        <dbReference type="ARBA" id="ARBA00022840"/>
    </source>
</evidence>
<evidence type="ECO:0000256" key="19">
    <source>
        <dbReference type="ARBA" id="ARBA00023596"/>
    </source>
</evidence>
<evidence type="ECO:0000256" key="23">
    <source>
        <dbReference type="ARBA" id="ARBA00048659"/>
    </source>
</evidence>
<evidence type="ECO:0000256" key="13">
    <source>
        <dbReference type="ARBA" id="ARBA00022838"/>
    </source>
</evidence>
<evidence type="ECO:0000313" key="28">
    <source>
        <dbReference type="Proteomes" id="UP001165289"/>
    </source>
</evidence>
<dbReference type="Pfam" id="PF00069">
    <property type="entry name" value="Pkinase"/>
    <property type="match status" value="1"/>
</dbReference>
<keyword evidence="4" id="KW-0158">Chromosome</keyword>
<feature type="region of interest" description="Disordered" evidence="25">
    <location>
        <begin position="1"/>
        <end position="333"/>
    </location>
</feature>
<evidence type="ECO:0000256" key="25">
    <source>
        <dbReference type="SAM" id="MobiDB-lite"/>
    </source>
</evidence>
<feature type="compositionally biased region" description="Basic residues" evidence="25">
    <location>
        <begin position="62"/>
        <end position="101"/>
    </location>
</feature>
<dbReference type="SMART" id="SM00220">
    <property type="entry name" value="S_TKc"/>
    <property type="match status" value="1"/>
</dbReference>
<name>A0AAV7JJ97_9METZ</name>
<dbReference type="InterPro" id="IPR000719">
    <property type="entry name" value="Prot_kinase_dom"/>
</dbReference>
<feature type="compositionally biased region" description="Low complexity" evidence="25">
    <location>
        <begin position="360"/>
        <end position="381"/>
    </location>
</feature>
<evidence type="ECO:0000256" key="21">
    <source>
        <dbReference type="ARBA" id="ARBA00031858"/>
    </source>
</evidence>
<dbReference type="FunFam" id="3.30.200.20:FF:000123">
    <property type="entry name" value="serine/threonine-protein kinase PRP4 homolog"/>
    <property type="match status" value="1"/>
</dbReference>
<keyword evidence="18" id="KW-0539">Nucleus</keyword>
<evidence type="ECO:0000256" key="11">
    <source>
        <dbReference type="ARBA" id="ARBA00022741"/>
    </source>
</evidence>
<evidence type="ECO:0000256" key="22">
    <source>
        <dbReference type="ARBA" id="ARBA00046964"/>
    </source>
</evidence>
<dbReference type="PROSITE" id="PS00108">
    <property type="entry name" value="PROTEIN_KINASE_ST"/>
    <property type="match status" value="1"/>
</dbReference>